<dbReference type="Proteomes" id="UP001287356">
    <property type="component" value="Unassembled WGS sequence"/>
</dbReference>
<comment type="caution">
    <text evidence="2">The sequence shown here is derived from an EMBL/GenBank/DDBJ whole genome shotgun (WGS) entry which is preliminary data.</text>
</comment>
<sequence>MASRSPSKRNAPSTSSSDSSGSSSESRSTSSPTKRLRFESVSSPTDSCTPCSPKKVMDPARPSEYERTHYYDGVQGHLLARTSSYEFPDFTGLNATEDFEVPDNSKVFNIIGKHPLVSIWSNKLVGSIQDALNNVEWEAFYPIRIGVSPKRSSSPYASMFAEIPRRELVLMVDVVPGTTDWEGAIPAALACRSLLRNEGIQDIEVEMREIHREPFGGNLPDFENAIESKFWENQAPSPQYGVINKDLIPILPLLGHTIQPSHATSAGTMGLYIKLDGRPSEVFGLTCRHVVVPSNNAWLSDQDSYNGDLDKQQRLVNRGYRGKFRDIQDSLDSFEKTLDPFLEVVERRKMKHDMDPDSRPWTSADQRRLESLQMNKDYLGKIRPFLDESSDRFVGIPAIGHVAFLPPFEVTKQGFLRDWALIRLDLSKYPNPIINKVYVGGEAVLSPDIMDAGQTFATLRAHKSRSFDHHPRTSFIVGKCGQKTQLTYGMTNDIKAIVRQPSNTKGNDRKITWEWLVISMDLKAPFSQPGDSGSCVFDTDGQVIGMVVGGAKQGENGIGNNFVAGKAVLRKFKKMSPDDTTLPKDTGAQDDPKMETPLPPGFHEYKRGVDVSFITPIQYIFDDIERETGCRPDLV</sequence>
<feature type="region of interest" description="Disordered" evidence="1">
    <location>
        <begin position="1"/>
        <end position="62"/>
    </location>
</feature>
<dbReference type="EMBL" id="JAULSN010000008">
    <property type="protein sequence ID" value="KAK3366165.1"/>
    <property type="molecule type" value="Genomic_DNA"/>
</dbReference>
<dbReference type="SUPFAM" id="SSF50494">
    <property type="entry name" value="Trypsin-like serine proteases"/>
    <property type="match status" value="1"/>
</dbReference>
<keyword evidence="3" id="KW-1185">Reference proteome</keyword>
<accession>A0AAE0N0W5</accession>
<organism evidence="2 3">
    <name type="scientific">Lasiosphaeria ovina</name>
    <dbReference type="NCBI Taxonomy" id="92902"/>
    <lineage>
        <taxon>Eukaryota</taxon>
        <taxon>Fungi</taxon>
        <taxon>Dikarya</taxon>
        <taxon>Ascomycota</taxon>
        <taxon>Pezizomycotina</taxon>
        <taxon>Sordariomycetes</taxon>
        <taxon>Sordariomycetidae</taxon>
        <taxon>Sordariales</taxon>
        <taxon>Lasiosphaeriaceae</taxon>
        <taxon>Lasiosphaeria</taxon>
    </lineage>
</organism>
<proteinExistence type="predicted"/>
<feature type="compositionally biased region" description="Low complexity" evidence="1">
    <location>
        <begin position="40"/>
        <end position="53"/>
    </location>
</feature>
<feature type="compositionally biased region" description="Polar residues" evidence="1">
    <location>
        <begin position="1"/>
        <end position="12"/>
    </location>
</feature>
<dbReference type="InterPro" id="IPR009003">
    <property type="entry name" value="Peptidase_S1_PA"/>
</dbReference>
<dbReference type="Gene3D" id="2.40.10.10">
    <property type="entry name" value="Trypsin-like serine proteases"/>
    <property type="match status" value="1"/>
</dbReference>
<reference evidence="2" key="2">
    <citation type="submission" date="2023-06" db="EMBL/GenBank/DDBJ databases">
        <authorList>
            <consortium name="Lawrence Berkeley National Laboratory"/>
            <person name="Haridas S."/>
            <person name="Hensen N."/>
            <person name="Bonometti L."/>
            <person name="Westerberg I."/>
            <person name="Brannstrom I.O."/>
            <person name="Guillou S."/>
            <person name="Cros-Aarteil S."/>
            <person name="Calhoun S."/>
            <person name="Kuo A."/>
            <person name="Mondo S."/>
            <person name="Pangilinan J."/>
            <person name="Riley R."/>
            <person name="Labutti K."/>
            <person name="Andreopoulos B."/>
            <person name="Lipzen A."/>
            <person name="Chen C."/>
            <person name="Yanf M."/>
            <person name="Daum C."/>
            <person name="Ng V."/>
            <person name="Clum A."/>
            <person name="Steindorff A."/>
            <person name="Ohm R."/>
            <person name="Martin F."/>
            <person name="Silar P."/>
            <person name="Natvig D."/>
            <person name="Lalanne C."/>
            <person name="Gautier V."/>
            <person name="Ament-Velasquez S.L."/>
            <person name="Kruys A."/>
            <person name="Hutchinson M.I."/>
            <person name="Powell A.J."/>
            <person name="Barry K."/>
            <person name="Miller A.N."/>
            <person name="Grigoriev I.V."/>
            <person name="Debuchy R."/>
            <person name="Gladieux P."/>
            <person name="Thoren M.H."/>
            <person name="Johannesson H."/>
        </authorList>
    </citation>
    <scope>NUCLEOTIDE SEQUENCE</scope>
    <source>
        <strain evidence="2">CBS 958.72</strain>
    </source>
</reference>
<feature type="region of interest" description="Disordered" evidence="1">
    <location>
        <begin position="575"/>
        <end position="597"/>
    </location>
</feature>
<feature type="compositionally biased region" description="Low complexity" evidence="1">
    <location>
        <begin position="13"/>
        <end position="33"/>
    </location>
</feature>
<evidence type="ECO:0000256" key="1">
    <source>
        <dbReference type="SAM" id="MobiDB-lite"/>
    </source>
</evidence>
<protein>
    <submittedName>
        <fullName evidence="2">Uncharacterized protein</fullName>
    </submittedName>
</protein>
<reference evidence="2" key="1">
    <citation type="journal article" date="2023" name="Mol. Phylogenet. Evol.">
        <title>Genome-scale phylogeny and comparative genomics of the fungal order Sordariales.</title>
        <authorList>
            <person name="Hensen N."/>
            <person name="Bonometti L."/>
            <person name="Westerberg I."/>
            <person name="Brannstrom I.O."/>
            <person name="Guillou S."/>
            <person name="Cros-Aarteil S."/>
            <person name="Calhoun S."/>
            <person name="Haridas S."/>
            <person name="Kuo A."/>
            <person name="Mondo S."/>
            <person name="Pangilinan J."/>
            <person name="Riley R."/>
            <person name="LaButti K."/>
            <person name="Andreopoulos B."/>
            <person name="Lipzen A."/>
            <person name="Chen C."/>
            <person name="Yan M."/>
            <person name="Daum C."/>
            <person name="Ng V."/>
            <person name="Clum A."/>
            <person name="Steindorff A."/>
            <person name="Ohm R.A."/>
            <person name="Martin F."/>
            <person name="Silar P."/>
            <person name="Natvig D.O."/>
            <person name="Lalanne C."/>
            <person name="Gautier V."/>
            <person name="Ament-Velasquez S.L."/>
            <person name="Kruys A."/>
            <person name="Hutchinson M.I."/>
            <person name="Powell A.J."/>
            <person name="Barry K."/>
            <person name="Miller A.N."/>
            <person name="Grigoriev I.V."/>
            <person name="Debuchy R."/>
            <person name="Gladieux P."/>
            <person name="Hiltunen Thoren M."/>
            <person name="Johannesson H."/>
        </authorList>
    </citation>
    <scope>NUCLEOTIDE SEQUENCE</scope>
    <source>
        <strain evidence="2">CBS 958.72</strain>
    </source>
</reference>
<dbReference type="AlphaFoldDB" id="A0AAE0N0W5"/>
<evidence type="ECO:0000313" key="2">
    <source>
        <dbReference type="EMBL" id="KAK3366165.1"/>
    </source>
</evidence>
<gene>
    <name evidence="2" type="ORF">B0T24DRAFT_638142</name>
</gene>
<name>A0AAE0N0W5_9PEZI</name>
<evidence type="ECO:0000313" key="3">
    <source>
        <dbReference type="Proteomes" id="UP001287356"/>
    </source>
</evidence>
<dbReference type="InterPro" id="IPR043504">
    <property type="entry name" value="Peptidase_S1_PA_chymotrypsin"/>
</dbReference>